<name>A0AAP0K4Z2_9MAGN</name>
<keyword evidence="6" id="KW-1185">Reference proteome</keyword>
<evidence type="ECO:0000259" key="3">
    <source>
        <dbReference type="Pfam" id="PF02705"/>
    </source>
</evidence>
<accession>A0AAP0K4Z2</accession>
<dbReference type="Pfam" id="PF02705">
    <property type="entry name" value="K_trans"/>
    <property type="match status" value="1"/>
</dbReference>
<dbReference type="GO" id="GO:0015079">
    <property type="term" value="F:potassium ion transmembrane transporter activity"/>
    <property type="evidence" value="ECO:0007669"/>
    <property type="project" value="InterPro"/>
</dbReference>
<sequence>MLLKLQISFSSAVFLAILCAFAGQAAYLTKFPGDLTDTLCPLYWPTFVVAVAAAVIASQAMMISGAFAFISQSLTLGCFPRVNIAHTSAKYEGQV</sequence>
<dbReference type="AlphaFoldDB" id="A0AAP0K4Z2"/>
<proteinExistence type="inferred from homology"/>
<feature type="transmembrane region" description="Helical" evidence="2">
    <location>
        <begin position="46"/>
        <end position="70"/>
    </location>
</feature>
<organism evidence="5 6">
    <name type="scientific">Stephania japonica</name>
    <dbReference type="NCBI Taxonomy" id="461633"/>
    <lineage>
        <taxon>Eukaryota</taxon>
        <taxon>Viridiplantae</taxon>
        <taxon>Streptophyta</taxon>
        <taxon>Embryophyta</taxon>
        <taxon>Tracheophyta</taxon>
        <taxon>Spermatophyta</taxon>
        <taxon>Magnoliopsida</taxon>
        <taxon>Ranunculales</taxon>
        <taxon>Menispermaceae</taxon>
        <taxon>Menispermoideae</taxon>
        <taxon>Cissampelideae</taxon>
        <taxon>Stephania</taxon>
    </lineage>
</organism>
<comment type="caution">
    <text evidence="5">The sequence shown here is derived from an EMBL/GenBank/DDBJ whole genome shotgun (WGS) entry which is preliminary data.</text>
</comment>
<evidence type="ECO:0000313" key="4">
    <source>
        <dbReference type="EMBL" id="KAK9146024.1"/>
    </source>
</evidence>
<reference evidence="5 6" key="1">
    <citation type="submission" date="2024-01" db="EMBL/GenBank/DDBJ databases">
        <title>Genome assemblies of Stephania.</title>
        <authorList>
            <person name="Yang L."/>
        </authorList>
    </citation>
    <scope>NUCLEOTIDE SEQUENCE [LARGE SCALE GENOMIC DNA]</scope>
    <source>
        <strain evidence="5">QJT</strain>
        <tissue evidence="5">Leaf</tissue>
    </source>
</reference>
<evidence type="ECO:0000256" key="2">
    <source>
        <dbReference type="SAM" id="Phobius"/>
    </source>
</evidence>
<keyword evidence="2" id="KW-0472">Membrane</keyword>
<evidence type="ECO:0000313" key="5">
    <source>
        <dbReference type="EMBL" id="KAK9146038.1"/>
    </source>
</evidence>
<gene>
    <name evidence="4" type="ORF">Sjap_005927</name>
    <name evidence="5" type="ORF">Sjap_005941</name>
</gene>
<dbReference type="InterPro" id="IPR053951">
    <property type="entry name" value="K_trans_N"/>
</dbReference>
<evidence type="ECO:0000256" key="1">
    <source>
        <dbReference type="ARBA" id="ARBA00008440"/>
    </source>
</evidence>
<dbReference type="EMBL" id="JBBNAE010000002">
    <property type="protein sequence ID" value="KAK9146024.1"/>
    <property type="molecule type" value="Genomic_DNA"/>
</dbReference>
<keyword evidence="2" id="KW-1133">Transmembrane helix</keyword>
<dbReference type="EMBL" id="JBBNAE010000002">
    <property type="protein sequence ID" value="KAK9146038.1"/>
    <property type="molecule type" value="Genomic_DNA"/>
</dbReference>
<feature type="domain" description="K+ potassium transporter integral membrane" evidence="3">
    <location>
        <begin position="5"/>
        <end position="95"/>
    </location>
</feature>
<keyword evidence="2" id="KW-0812">Transmembrane</keyword>
<comment type="similarity">
    <text evidence="1">Belongs to the HAK/KUP transporter (TC 2.A.72.3) family.</text>
</comment>
<dbReference type="GO" id="GO:0016020">
    <property type="term" value="C:membrane"/>
    <property type="evidence" value="ECO:0007669"/>
    <property type="project" value="InterPro"/>
</dbReference>
<dbReference type="PANTHER" id="PTHR30540">
    <property type="entry name" value="OSMOTIC STRESS POTASSIUM TRANSPORTER"/>
    <property type="match status" value="1"/>
</dbReference>
<dbReference type="InterPro" id="IPR003855">
    <property type="entry name" value="K+_transporter"/>
</dbReference>
<evidence type="ECO:0000313" key="6">
    <source>
        <dbReference type="Proteomes" id="UP001417504"/>
    </source>
</evidence>
<dbReference type="Proteomes" id="UP001417504">
    <property type="component" value="Unassembled WGS sequence"/>
</dbReference>
<dbReference type="PANTHER" id="PTHR30540:SF94">
    <property type="entry name" value="POTASSIUM TRANSPORTER 5"/>
    <property type="match status" value="1"/>
</dbReference>
<protein>
    <recommendedName>
        <fullName evidence="3">K+ potassium transporter integral membrane domain-containing protein</fullName>
    </recommendedName>
</protein>